<name>A0A9D3Y4J4_DREPO</name>
<evidence type="ECO:0000313" key="1">
    <source>
        <dbReference type="EMBL" id="KAH3692487.1"/>
    </source>
</evidence>
<protein>
    <submittedName>
        <fullName evidence="1">Uncharacterized protein</fullName>
    </submittedName>
</protein>
<comment type="caution">
    <text evidence="1">The sequence shown here is derived from an EMBL/GenBank/DDBJ whole genome shotgun (WGS) entry which is preliminary data.</text>
</comment>
<reference evidence="1" key="1">
    <citation type="journal article" date="2019" name="bioRxiv">
        <title>The Genome of the Zebra Mussel, Dreissena polymorpha: A Resource for Invasive Species Research.</title>
        <authorList>
            <person name="McCartney M.A."/>
            <person name="Auch B."/>
            <person name="Kono T."/>
            <person name="Mallez S."/>
            <person name="Zhang Y."/>
            <person name="Obille A."/>
            <person name="Becker A."/>
            <person name="Abrahante J.E."/>
            <person name="Garbe J."/>
            <person name="Badalamenti J.P."/>
            <person name="Herman A."/>
            <person name="Mangelson H."/>
            <person name="Liachko I."/>
            <person name="Sullivan S."/>
            <person name="Sone E.D."/>
            <person name="Koren S."/>
            <person name="Silverstein K.A.T."/>
            <person name="Beckman K.B."/>
            <person name="Gohl D.M."/>
        </authorList>
    </citation>
    <scope>NUCLEOTIDE SEQUENCE</scope>
    <source>
        <strain evidence="1">Duluth1</strain>
        <tissue evidence="1">Whole animal</tissue>
    </source>
</reference>
<organism evidence="1 2">
    <name type="scientific">Dreissena polymorpha</name>
    <name type="common">Zebra mussel</name>
    <name type="synonym">Mytilus polymorpha</name>
    <dbReference type="NCBI Taxonomy" id="45954"/>
    <lineage>
        <taxon>Eukaryota</taxon>
        <taxon>Metazoa</taxon>
        <taxon>Spiralia</taxon>
        <taxon>Lophotrochozoa</taxon>
        <taxon>Mollusca</taxon>
        <taxon>Bivalvia</taxon>
        <taxon>Autobranchia</taxon>
        <taxon>Heteroconchia</taxon>
        <taxon>Euheterodonta</taxon>
        <taxon>Imparidentia</taxon>
        <taxon>Neoheterodontei</taxon>
        <taxon>Myida</taxon>
        <taxon>Dreissenoidea</taxon>
        <taxon>Dreissenidae</taxon>
        <taxon>Dreissena</taxon>
    </lineage>
</organism>
<dbReference type="Proteomes" id="UP000828390">
    <property type="component" value="Unassembled WGS sequence"/>
</dbReference>
<dbReference type="AlphaFoldDB" id="A0A9D3Y4J4"/>
<keyword evidence="2" id="KW-1185">Reference proteome</keyword>
<dbReference type="EMBL" id="JAIWYP010000022">
    <property type="protein sequence ID" value="KAH3692487.1"/>
    <property type="molecule type" value="Genomic_DNA"/>
</dbReference>
<evidence type="ECO:0000313" key="2">
    <source>
        <dbReference type="Proteomes" id="UP000828390"/>
    </source>
</evidence>
<gene>
    <name evidence="1" type="ORF">DPMN_194328</name>
</gene>
<proteinExistence type="predicted"/>
<accession>A0A9D3Y4J4</accession>
<reference evidence="1" key="2">
    <citation type="submission" date="2020-11" db="EMBL/GenBank/DDBJ databases">
        <authorList>
            <person name="McCartney M.A."/>
            <person name="Auch B."/>
            <person name="Kono T."/>
            <person name="Mallez S."/>
            <person name="Becker A."/>
            <person name="Gohl D.M."/>
            <person name="Silverstein K.A.T."/>
            <person name="Koren S."/>
            <person name="Bechman K.B."/>
            <person name="Herman A."/>
            <person name="Abrahante J.E."/>
            <person name="Garbe J."/>
        </authorList>
    </citation>
    <scope>NUCLEOTIDE SEQUENCE</scope>
    <source>
        <strain evidence="1">Duluth1</strain>
        <tissue evidence="1">Whole animal</tissue>
    </source>
</reference>
<sequence>MKQMVFSAISNCQYSFPVHAQRFRPYTFPLWLIVPAFIKNVQPFGQALLRGTLEAPQGGVLVVVGFRPVSLLTCHLAP</sequence>